<protein>
    <submittedName>
        <fullName evidence="3">Epimerase</fullName>
    </submittedName>
</protein>
<dbReference type="InterPro" id="IPR001509">
    <property type="entry name" value="Epimerase_deHydtase"/>
</dbReference>
<reference evidence="3 4" key="1">
    <citation type="submission" date="2017-09" db="EMBL/GenBank/DDBJ databases">
        <title>Depth-based differentiation of microbial function through sediment-hosted aquifers and enrichment of novel symbionts in the deep terrestrial subsurface.</title>
        <authorList>
            <person name="Probst A.J."/>
            <person name="Ladd B."/>
            <person name="Jarett J.K."/>
            <person name="Geller-Mcgrath D.E."/>
            <person name="Sieber C.M."/>
            <person name="Emerson J.B."/>
            <person name="Anantharaman K."/>
            <person name="Thomas B.C."/>
            <person name="Malmstrom R."/>
            <person name="Stieglmeier M."/>
            <person name="Klingl A."/>
            <person name="Woyke T."/>
            <person name="Ryan C.M."/>
            <person name="Banfield J.F."/>
        </authorList>
    </citation>
    <scope>NUCLEOTIDE SEQUENCE [LARGE SCALE GENOMIC DNA]</scope>
    <source>
        <strain evidence="3">CG17_big_fil_post_rev_8_21_14_2_50_48_46</strain>
    </source>
</reference>
<evidence type="ECO:0000259" key="2">
    <source>
        <dbReference type="Pfam" id="PF01370"/>
    </source>
</evidence>
<gene>
    <name evidence="3" type="ORF">COW36_02900</name>
</gene>
<evidence type="ECO:0000313" key="3">
    <source>
        <dbReference type="EMBL" id="PIW19076.1"/>
    </source>
</evidence>
<dbReference type="Gene3D" id="3.40.50.720">
    <property type="entry name" value="NAD(P)-binding Rossmann-like Domain"/>
    <property type="match status" value="1"/>
</dbReference>
<name>A0A2M7GAB1_9BACT</name>
<comment type="similarity">
    <text evidence="1">Belongs to the NAD(P)-dependent epimerase/dehydratase family.</text>
</comment>
<dbReference type="InterPro" id="IPR036291">
    <property type="entry name" value="NAD(P)-bd_dom_sf"/>
</dbReference>
<proteinExistence type="inferred from homology"/>
<accession>A0A2M7GAB1</accession>
<dbReference type="EMBL" id="PFFQ01000006">
    <property type="protein sequence ID" value="PIW19076.1"/>
    <property type="molecule type" value="Genomic_DNA"/>
</dbReference>
<dbReference type="Proteomes" id="UP000231019">
    <property type="component" value="Unassembled WGS sequence"/>
</dbReference>
<comment type="caution">
    <text evidence="3">The sequence shown here is derived from an EMBL/GenBank/DDBJ whole genome shotgun (WGS) entry which is preliminary data.</text>
</comment>
<feature type="domain" description="NAD-dependent epimerase/dehydratase" evidence="2">
    <location>
        <begin position="4"/>
        <end position="223"/>
    </location>
</feature>
<sequence>MASILVTGATGFIGRHLVPALIAAGHQVIASGTKSKQDLSFDWLEAVEYLPCDLNQVPENPYAYFGRPDHLIHLAWEGLPQYQEPFHFERNLYASYFLIKAMVQGGLKDVTVLGTCFEYGLSNGALSEEMPTAPTNAYGQAKDSLQKFLSFLAKKYPFQLKWVRLFYLYGEGQSKNSILSQLKLAIEQKQPAFNMSGGEQLRDYLPVETVADYLVKIAIHPEFSGIVNCCSGKPLSVRKLVENYLAQNQLSIPLNLGYYPYSENEAMAFWGCTEKLNQILSGP</sequence>
<dbReference type="Pfam" id="PF01370">
    <property type="entry name" value="Epimerase"/>
    <property type="match status" value="1"/>
</dbReference>
<evidence type="ECO:0000313" key="4">
    <source>
        <dbReference type="Proteomes" id="UP000231019"/>
    </source>
</evidence>
<dbReference type="SUPFAM" id="SSF51735">
    <property type="entry name" value="NAD(P)-binding Rossmann-fold domains"/>
    <property type="match status" value="1"/>
</dbReference>
<evidence type="ECO:0000256" key="1">
    <source>
        <dbReference type="ARBA" id="ARBA00007637"/>
    </source>
</evidence>
<dbReference type="AlphaFoldDB" id="A0A2M7GAB1"/>
<organism evidence="3 4">
    <name type="scientific">bacterium (Candidatus Blackallbacteria) CG17_big_fil_post_rev_8_21_14_2_50_48_46</name>
    <dbReference type="NCBI Taxonomy" id="2014261"/>
    <lineage>
        <taxon>Bacteria</taxon>
        <taxon>Candidatus Blackallbacteria</taxon>
    </lineage>
</organism>
<dbReference type="PANTHER" id="PTHR43000">
    <property type="entry name" value="DTDP-D-GLUCOSE 4,6-DEHYDRATASE-RELATED"/>
    <property type="match status" value="1"/>
</dbReference>